<dbReference type="Gene3D" id="3.90.79.10">
    <property type="entry name" value="Nucleoside Triphosphate Pyrophosphohydrolase"/>
    <property type="match status" value="1"/>
</dbReference>
<dbReference type="GO" id="GO:0016787">
    <property type="term" value="F:hydrolase activity"/>
    <property type="evidence" value="ECO:0007669"/>
    <property type="project" value="UniProtKB-KW"/>
</dbReference>
<dbReference type="Pfam" id="PF00293">
    <property type="entry name" value="NUDIX"/>
    <property type="match status" value="1"/>
</dbReference>
<gene>
    <name evidence="2" type="ORF">A3783_08515</name>
</gene>
<feature type="domain" description="Nudix hydrolase" evidence="1">
    <location>
        <begin position="30"/>
        <end position="167"/>
    </location>
</feature>
<evidence type="ECO:0000313" key="2">
    <source>
        <dbReference type="EMBL" id="OAN15964.1"/>
    </source>
</evidence>
<accession>A0ABX2VCK0</accession>
<dbReference type="EMBL" id="LVVL01000001">
    <property type="protein sequence ID" value="OAN15964.1"/>
    <property type="molecule type" value="Genomic_DNA"/>
</dbReference>
<evidence type="ECO:0000313" key="3">
    <source>
        <dbReference type="Proteomes" id="UP000078447"/>
    </source>
</evidence>
<dbReference type="InterPro" id="IPR000086">
    <property type="entry name" value="NUDIX_hydrolase_dom"/>
</dbReference>
<dbReference type="PANTHER" id="PTHR10885:SF20">
    <property type="entry name" value="NUDIX HYDROLASE DOMAIN-CONTAINING PROTEIN"/>
    <property type="match status" value="1"/>
</dbReference>
<dbReference type="RefSeq" id="WP_028106691.1">
    <property type="nucleotide sequence ID" value="NZ_LVVL01000001.1"/>
</dbReference>
<keyword evidence="3" id="KW-1185">Reference proteome</keyword>
<evidence type="ECO:0000259" key="1">
    <source>
        <dbReference type="PROSITE" id="PS51462"/>
    </source>
</evidence>
<proteinExistence type="predicted"/>
<reference evidence="2 3" key="1">
    <citation type="submission" date="2016-03" db="EMBL/GenBank/DDBJ databases">
        <authorList>
            <person name="Cho S.-Y."/>
            <person name="Lim S."/>
            <person name="Kim H."/>
            <person name="Soh E.H."/>
            <person name="Moon J.S."/>
        </authorList>
    </citation>
    <scope>NUCLEOTIDE SEQUENCE [LARGE SCALE GENOMIC DNA]</scope>
    <source>
        <strain evidence="2 3">KCTC 3810</strain>
    </source>
</reference>
<dbReference type="Proteomes" id="UP000078447">
    <property type="component" value="Unassembled WGS sequence"/>
</dbReference>
<sequence>MSESEQLMVVDEAGQPLYTATRQDVHTQGLWHETFHCFVIDSIKQQVVLQQRADQKKDFPGMLDITAAGHLLAGESVADGVRELEEEIGLVKSFEELHGLGVYQEELRLPGFIDRERIHLFLTDSAKPLTGYSLQTTEVRRLLAFSFAEFARLAEEETTVLTTVEGETIQRNQFVPHPTDYWKTVYAGIKAYCER</sequence>
<dbReference type="SUPFAM" id="SSF55811">
    <property type="entry name" value="Nudix"/>
    <property type="match status" value="1"/>
</dbReference>
<dbReference type="PANTHER" id="PTHR10885">
    <property type="entry name" value="ISOPENTENYL-DIPHOSPHATE DELTA-ISOMERASE"/>
    <property type="match status" value="1"/>
</dbReference>
<name>A0ABX2VCK0_9BACL</name>
<protein>
    <submittedName>
        <fullName evidence="2">NUDIX hydrolase</fullName>
    </submittedName>
</protein>
<keyword evidence="2" id="KW-0378">Hydrolase</keyword>
<dbReference type="InterPro" id="IPR015797">
    <property type="entry name" value="NUDIX_hydrolase-like_dom_sf"/>
</dbReference>
<dbReference type="PROSITE" id="PS51462">
    <property type="entry name" value="NUDIX"/>
    <property type="match status" value="1"/>
</dbReference>
<dbReference type="CDD" id="cd04692">
    <property type="entry name" value="NUDIX_Hydrolase"/>
    <property type="match status" value="1"/>
</dbReference>
<organism evidence="2 3">
    <name type="scientific">Exiguobacterium undae</name>
    <dbReference type="NCBI Taxonomy" id="169177"/>
    <lineage>
        <taxon>Bacteria</taxon>
        <taxon>Bacillati</taxon>
        <taxon>Bacillota</taxon>
        <taxon>Bacilli</taxon>
        <taxon>Bacillales</taxon>
        <taxon>Bacillales Family XII. Incertae Sedis</taxon>
        <taxon>Exiguobacterium</taxon>
    </lineage>
</organism>
<comment type="caution">
    <text evidence="2">The sequence shown here is derived from an EMBL/GenBank/DDBJ whole genome shotgun (WGS) entry which is preliminary data.</text>
</comment>